<organism evidence="1 2">
    <name type="scientific">Streptomyces tibetensis</name>
    <dbReference type="NCBI Taxonomy" id="2382123"/>
    <lineage>
        <taxon>Bacteria</taxon>
        <taxon>Bacillati</taxon>
        <taxon>Actinomycetota</taxon>
        <taxon>Actinomycetes</taxon>
        <taxon>Kitasatosporales</taxon>
        <taxon>Streptomycetaceae</taxon>
        <taxon>Streptomyces</taxon>
    </lineage>
</organism>
<proteinExistence type="predicted"/>
<protein>
    <submittedName>
        <fullName evidence="1">Uncharacterized protein</fullName>
    </submittedName>
</protein>
<name>A0ABW6N8I6_9ACTN</name>
<accession>A0ABW6N8I6</accession>
<dbReference type="EMBL" id="JBIAJP010000021">
    <property type="protein sequence ID" value="MFF0009606.1"/>
    <property type="molecule type" value="Genomic_DNA"/>
</dbReference>
<evidence type="ECO:0000313" key="1">
    <source>
        <dbReference type="EMBL" id="MFF0009606.1"/>
    </source>
</evidence>
<dbReference type="Proteomes" id="UP001601422">
    <property type="component" value="Unassembled WGS sequence"/>
</dbReference>
<reference evidence="1 2" key="1">
    <citation type="submission" date="2024-10" db="EMBL/GenBank/DDBJ databases">
        <title>The Natural Products Discovery Center: Release of the First 8490 Sequenced Strains for Exploring Actinobacteria Biosynthetic Diversity.</title>
        <authorList>
            <person name="Kalkreuter E."/>
            <person name="Kautsar S.A."/>
            <person name="Yang D."/>
            <person name="Bader C.D."/>
            <person name="Teijaro C.N."/>
            <person name="Fluegel L."/>
            <person name="Davis C.M."/>
            <person name="Simpson J.R."/>
            <person name="Lauterbach L."/>
            <person name="Steele A.D."/>
            <person name="Gui C."/>
            <person name="Meng S."/>
            <person name="Li G."/>
            <person name="Viehrig K."/>
            <person name="Ye F."/>
            <person name="Su P."/>
            <person name="Kiefer A.F."/>
            <person name="Nichols A."/>
            <person name="Cepeda A.J."/>
            <person name="Yan W."/>
            <person name="Fan B."/>
            <person name="Jiang Y."/>
            <person name="Adhikari A."/>
            <person name="Zheng C.-J."/>
            <person name="Schuster L."/>
            <person name="Cowan T.M."/>
            <person name="Smanski M.J."/>
            <person name="Chevrette M.G."/>
            <person name="De Carvalho L.P.S."/>
            <person name="Shen B."/>
        </authorList>
    </citation>
    <scope>NUCLEOTIDE SEQUENCE [LARGE SCALE GENOMIC DNA]</scope>
    <source>
        <strain evidence="1 2">NPDC005497</strain>
    </source>
</reference>
<comment type="caution">
    <text evidence="1">The sequence shown here is derived from an EMBL/GenBank/DDBJ whole genome shotgun (WGS) entry which is preliminary data.</text>
</comment>
<keyword evidence="2" id="KW-1185">Reference proteome</keyword>
<gene>
    <name evidence="1" type="ORF">ACFYQT_40130</name>
</gene>
<dbReference type="RefSeq" id="WP_389835569.1">
    <property type="nucleotide sequence ID" value="NZ_JBIAJP010000021.1"/>
</dbReference>
<sequence>MDIEALMTQQGMRGWTDEQRDTWTNDAVQMRQLTQIIQARLANTQIDGDRTGSAGRRARKVSRKLARVARLLEKAAAETEAVNAVYVREVLELPARRARELEKKEQRKERLGIAAGAAQGAIAKSLTNTTNTLTGVQPPAVGNPQVNGVQAAPQYVPPMPYQFPGQTPAQAQALPDFADLFPDQEAM</sequence>
<evidence type="ECO:0000313" key="2">
    <source>
        <dbReference type="Proteomes" id="UP001601422"/>
    </source>
</evidence>